<dbReference type="Proteomes" id="UP000509771">
    <property type="component" value="Chromosome"/>
</dbReference>
<dbReference type="PROSITE" id="PS50005">
    <property type="entry name" value="TPR"/>
    <property type="match status" value="1"/>
</dbReference>
<keyword evidence="2 3" id="KW-0802">TPR repeat</keyword>
<accession>A0A7D5R7I1</accession>
<dbReference type="AlphaFoldDB" id="A0A7D5R7I1"/>
<dbReference type="InterPro" id="IPR011990">
    <property type="entry name" value="TPR-like_helical_dom_sf"/>
</dbReference>
<name>A0A7D5R7I1_9ARCH</name>
<dbReference type="InterPro" id="IPR051685">
    <property type="entry name" value="Ycf3/AcsC/BcsC/TPR_MFPF"/>
</dbReference>
<evidence type="ECO:0000256" key="5">
    <source>
        <dbReference type="SAM" id="Phobius"/>
    </source>
</evidence>
<protein>
    <submittedName>
        <fullName evidence="6">Uncharacterized protein</fullName>
    </submittedName>
</protein>
<feature type="repeat" description="TPR" evidence="3">
    <location>
        <begin position="130"/>
        <end position="163"/>
    </location>
</feature>
<reference evidence="6 7" key="1">
    <citation type="submission" date="2018-02" db="EMBL/GenBank/DDBJ databases">
        <title>Complete genome of Nitrosopumilus cobalaminigenes HCA1.</title>
        <authorList>
            <person name="Qin W."/>
            <person name="Zheng Y."/>
            <person name="Stahl D.A."/>
        </authorList>
    </citation>
    <scope>NUCLEOTIDE SEQUENCE [LARGE SCALE GENOMIC DNA]</scope>
    <source>
        <strain evidence="6 7">HCA1</strain>
    </source>
</reference>
<evidence type="ECO:0000256" key="3">
    <source>
        <dbReference type="PROSITE-ProRule" id="PRU00339"/>
    </source>
</evidence>
<organism evidence="6 7">
    <name type="scientific">Nitrosopumilus cobalaminigenes</name>
    <dbReference type="NCBI Taxonomy" id="1470066"/>
    <lineage>
        <taxon>Archaea</taxon>
        <taxon>Nitrososphaerota</taxon>
        <taxon>Nitrososphaeria</taxon>
        <taxon>Nitrosopumilales</taxon>
        <taxon>Nitrosopumilaceae</taxon>
        <taxon>Nitrosopumilus</taxon>
    </lineage>
</organism>
<feature type="transmembrane region" description="Helical" evidence="5">
    <location>
        <begin position="20"/>
        <end position="43"/>
    </location>
</feature>
<evidence type="ECO:0000256" key="2">
    <source>
        <dbReference type="ARBA" id="ARBA00022803"/>
    </source>
</evidence>
<feature type="coiled-coil region" evidence="4">
    <location>
        <begin position="191"/>
        <end position="225"/>
    </location>
</feature>
<keyword evidence="5" id="KW-1133">Transmembrane helix</keyword>
<sequence>MVCKLEKSLKNPFRSFNYFVNYFIMVMLKLTLSLFLIFVLILVTVPNSFAEQSAEELFEIGVDYYFEFFDDSVQDSGYKAIEYFDKALEIDPEHLQALIHKAEILHGFDGNFEETMALFDKALEIDPTEPYALVNKGSVLANNGNLEESMALYETALEHNPDFFQAKLNIAIILYSQEKYSEAIPLLQEYLEETDENFDIAEMLLKNAQENRPVTQEEYKELEEKWDPTNLIPITLLIKVVVAYAETDNEEISNDDGGCLIATATYGTELAPQVQLLREIRDNTLFSTTSGTSFMSGFNTIYYSFAPTVADWERESPLFKETVKTLITPMLSTLSIMSLAEDGSEEQVLGLGISVIALNLGMYIAAPAMIGLQVRKIIKFQNY</sequence>
<dbReference type="PANTHER" id="PTHR44943:SF8">
    <property type="entry name" value="TPR REPEAT-CONTAINING PROTEIN MJ0263"/>
    <property type="match status" value="1"/>
</dbReference>
<dbReference type="KEGG" id="ncl:C5F47_03460"/>
<keyword evidence="1" id="KW-0677">Repeat</keyword>
<evidence type="ECO:0000313" key="6">
    <source>
        <dbReference type="EMBL" id="QLH02683.1"/>
    </source>
</evidence>
<keyword evidence="5" id="KW-0472">Membrane</keyword>
<proteinExistence type="predicted"/>
<dbReference type="InterPro" id="IPR019734">
    <property type="entry name" value="TPR_rpt"/>
</dbReference>
<dbReference type="NCBIfam" id="NF041770">
    <property type="entry name" value="CFI_box_CTERM"/>
    <property type="match status" value="1"/>
</dbReference>
<keyword evidence="7" id="KW-1185">Reference proteome</keyword>
<evidence type="ECO:0000256" key="1">
    <source>
        <dbReference type="ARBA" id="ARBA00022737"/>
    </source>
</evidence>
<dbReference type="SUPFAM" id="SSF48452">
    <property type="entry name" value="TPR-like"/>
    <property type="match status" value="1"/>
</dbReference>
<evidence type="ECO:0000313" key="7">
    <source>
        <dbReference type="Proteomes" id="UP000509771"/>
    </source>
</evidence>
<keyword evidence="5" id="KW-0812">Transmembrane</keyword>
<dbReference type="EMBL" id="CP026993">
    <property type="protein sequence ID" value="QLH02683.1"/>
    <property type="molecule type" value="Genomic_DNA"/>
</dbReference>
<keyword evidence="4" id="KW-0175">Coiled coil</keyword>
<dbReference type="Gene3D" id="1.25.40.10">
    <property type="entry name" value="Tetratricopeptide repeat domain"/>
    <property type="match status" value="1"/>
</dbReference>
<dbReference type="SMART" id="SM00028">
    <property type="entry name" value="TPR"/>
    <property type="match status" value="4"/>
</dbReference>
<dbReference type="Pfam" id="PF13432">
    <property type="entry name" value="TPR_16"/>
    <property type="match status" value="2"/>
</dbReference>
<dbReference type="InterPro" id="IPR049886">
    <property type="entry name" value="CFI_box_CTERM_dom"/>
</dbReference>
<dbReference type="PANTHER" id="PTHR44943">
    <property type="entry name" value="CELLULOSE SYNTHASE OPERON PROTEIN C"/>
    <property type="match status" value="1"/>
</dbReference>
<evidence type="ECO:0000256" key="4">
    <source>
        <dbReference type="SAM" id="Coils"/>
    </source>
</evidence>
<feature type="transmembrane region" description="Helical" evidence="5">
    <location>
        <begin position="348"/>
        <end position="372"/>
    </location>
</feature>
<gene>
    <name evidence="6" type="ORF">C5F47_03460</name>
</gene>